<dbReference type="InterPro" id="IPR014001">
    <property type="entry name" value="Helicase_ATP-bd"/>
</dbReference>
<feature type="compositionally biased region" description="Polar residues" evidence="11">
    <location>
        <begin position="1136"/>
        <end position="1148"/>
    </location>
</feature>
<dbReference type="GO" id="GO:0003676">
    <property type="term" value="F:nucleic acid binding"/>
    <property type="evidence" value="ECO:0007669"/>
    <property type="project" value="InterPro"/>
</dbReference>
<feature type="region of interest" description="Disordered" evidence="11">
    <location>
        <begin position="1198"/>
        <end position="1228"/>
    </location>
</feature>
<dbReference type="Pfam" id="PF00270">
    <property type="entry name" value="DEAD"/>
    <property type="match status" value="1"/>
</dbReference>
<dbReference type="Pfam" id="PF00271">
    <property type="entry name" value="Helicase_C"/>
    <property type="match status" value="1"/>
</dbReference>
<keyword evidence="3" id="KW-0378">Hydrolase</keyword>
<dbReference type="Gene3D" id="3.40.50.300">
    <property type="entry name" value="P-loop containing nucleotide triphosphate hydrolases"/>
    <property type="match status" value="2"/>
</dbReference>
<feature type="compositionally biased region" description="Acidic residues" evidence="11">
    <location>
        <begin position="1198"/>
        <end position="1208"/>
    </location>
</feature>
<feature type="region of interest" description="Disordered" evidence="11">
    <location>
        <begin position="996"/>
        <end position="1015"/>
    </location>
</feature>
<dbReference type="SMART" id="SM00973">
    <property type="entry name" value="Sec63"/>
    <property type="match status" value="1"/>
</dbReference>
<feature type="region of interest" description="Disordered" evidence="11">
    <location>
        <begin position="1"/>
        <end position="30"/>
    </location>
</feature>
<sequence length="1345" mass="149099">MLQGAISESPTPAPPSGPPARGSDPRNSHGIRLRPVSELPDVYRGIFKFGVFNAIQSSCFDTLMHTDENMIVSAPTGGGKTVLFELSIIRMLTTSVNNKDGLKCVYMAPTKALCAERYRDWSAKFDGLGVKSGYYPGLCSSVFSITTGEKWDSLTRSWSDHDQILSLVQLFMVDEVHILNESRGSTLEVVISRMKTRGKSVRFVTVSATCPNIEDVASWIGNGNLGGQAKIFNFGEDFRPCKLQRFVYGFPKGRGQNDFTFQNNLNYRLFPLLQQHSANKPILVFCTTRKGVLATAEQLAQDYAKAAEAKQTLPCYSIPFIELAQAGIGAHHAGLTIDDKRTVESLFLNKTLRVVVATSTLAVGVNLPAHTVVIKGVKVFQNNAVQEYSDLDIMQMMGRAGRPQFDTEGIAVVMCESELENKYKQMSSGQTILESSLHLNLAEHLNSEVGLGTISDVDSAKEWLRNSFLYQRVQKNPGHYAIGKEKGETWQERVDNMILHSIEGLRKSSLLAAAEDGSNNLCSTEFGDIMSKFYIRQSTMSLMVNLPEKASLRDMLEMIANAEELSDLKLRDVILQKVYNKLRDHDDIRFRLKKIGKTGDKVFILLQAVLGCISLNSPEFKVGDSQPHMEAFSIFRHVNRIARAMVEVALVKQNGSQMKHGLELVRILNAKAWEDRSTVFRQIEQIGDKSIKVLAENSITTFKTLRKQDPFQLELMLNRKKPGFGNSIIAAVADLPQYYLKIKEVSKELPEGQGPVKITLSIECGLKSDDKSTSSNPKKKKAYGQDCTCVYTVTSDLEFVDFRRIATKSIKAQSRTFSLTAQLTKPSQSIQVYISSESIAGLTVTQQYRPEINGSVFRTLDTRPKTAMEIDLEGLEDNPDFWKLELSDEEIPIKDLTKPQPSTYMDGLAKPAAAFKKRDAGQTPAQKSKAAATQPTDSGWKKVTERTPRAEEIIVKKVERKGKDTNEAAFKQLQSLHEKTGVASSLKLSKNQRLKLSEDLSEDRPSPATRKAKVKPRFDLEFADLQDKHTEPSRDIDDFAVDSDDDLPDLSEVMRAGAARATKKASSETSYGDPEMDALIQNASFGDTIDLTMDEEDHAADTCDTSYAKKRKCEEEGSCRPKQAVKLDGLTPSLPSPRNNTQVPSTVHPNKEPLFLASHSESSDLMQDTPASRVPKTVTWAQDDYDWYMDETFYDVVDDDQDPDETAVEQDLSTTTKDTRSSLPPPVTTASAVADKSAFFSLLSAPSAPPAANKDKNSFFSLPTSATVVQAPKTQDQPPPATPSSGTAWWEDDRMPTPPRKGEKPSAAFQRCLTSARVSGGMMALTMNTIRSFWVSLVYVLECYA</sequence>
<comment type="caution">
    <text evidence="14">The sequence shown here is derived from an EMBL/GenBank/DDBJ whole genome shotgun (WGS) entry which is preliminary data.</text>
</comment>
<evidence type="ECO:0000256" key="3">
    <source>
        <dbReference type="ARBA" id="ARBA00022801"/>
    </source>
</evidence>
<dbReference type="STRING" id="135208.A0A4Y9ZPA8"/>
<feature type="region of interest" description="Disordered" evidence="11">
    <location>
        <begin position="1269"/>
        <end position="1307"/>
    </location>
</feature>
<dbReference type="GO" id="GO:0016787">
    <property type="term" value="F:hydrolase activity"/>
    <property type="evidence" value="ECO:0007669"/>
    <property type="project" value="UniProtKB-KW"/>
</dbReference>
<dbReference type="Pfam" id="PF02889">
    <property type="entry name" value="Sec63"/>
    <property type="match status" value="1"/>
</dbReference>
<dbReference type="InterPro" id="IPR027417">
    <property type="entry name" value="P-loop_NTPase"/>
</dbReference>
<keyword evidence="6" id="KW-0413">Isomerase</keyword>
<evidence type="ECO:0000256" key="1">
    <source>
        <dbReference type="ARBA" id="ARBA00010140"/>
    </source>
</evidence>
<dbReference type="CDD" id="cd18795">
    <property type="entry name" value="SF2_C_Ski2"/>
    <property type="match status" value="1"/>
</dbReference>
<comment type="similarity">
    <text evidence="1">Belongs to the helicase family. SKI2 subfamily.</text>
</comment>
<evidence type="ECO:0000256" key="11">
    <source>
        <dbReference type="SAM" id="MobiDB-lite"/>
    </source>
</evidence>
<evidence type="ECO:0000256" key="8">
    <source>
        <dbReference type="ARBA" id="ARBA00034617"/>
    </source>
</evidence>
<dbReference type="FunFam" id="1.10.10.10:FF:000012">
    <property type="entry name" value="U5 small nuclear ribonucleoprotein helicase"/>
    <property type="match status" value="1"/>
</dbReference>
<feature type="region of interest" description="Disordered" evidence="11">
    <location>
        <begin position="1023"/>
        <end position="1043"/>
    </location>
</feature>
<evidence type="ECO:0000256" key="4">
    <source>
        <dbReference type="ARBA" id="ARBA00022806"/>
    </source>
</evidence>
<comment type="catalytic activity">
    <reaction evidence="8">
        <text>Couples ATP hydrolysis with the unwinding of duplex DNA by translocating in the 3'-5' direction.</text>
        <dbReference type="EC" id="5.6.2.4"/>
    </reaction>
</comment>
<dbReference type="SUPFAM" id="SSF52540">
    <property type="entry name" value="P-loop containing nucleoside triphosphate hydrolases"/>
    <property type="match status" value="1"/>
</dbReference>
<feature type="domain" description="Helicase C-terminal" evidence="13">
    <location>
        <begin position="264"/>
        <end position="445"/>
    </location>
</feature>
<comment type="catalytic activity">
    <reaction evidence="10">
        <text>ATP + H2O = ADP + phosphate + H(+)</text>
        <dbReference type="Rhea" id="RHEA:13065"/>
        <dbReference type="ChEBI" id="CHEBI:15377"/>
        <dbReference type="ChEBI" id="CHEBI:15378"/>
        <dbReference type="ChEBI" id="CHEBI:30616"/>
        <dbReference type="ChEBI" id="CHEBI:43474"/>
        <dbReference type="ChEBI" id="CHEBI:456216"/>
        <dbReference type="EC" id="5.6.2.4"/>
    </reaction>
</comment>
<dbReference type="SUPFAM" id="SSF158702">
    <property type="entry name" value="Sec63 N-terminal domain-like"/>
    <property type="match status" value="1"/>
</dbReference>
<keyword evidence="2" id="KW-0547">Nucleotide-binding</keyword>
<dbReference type="EMBL" id="SFCI01001409">
    <property type="protein sequence ID" value="TFY75843.1"/>
    <property type="molecule type" value="Genomic_DNA"/>
</dbReference>
<dbReference type="InterPro" id="IPR057842">
    <property type="entry name" value="WH_MER3"/>
</dbReference>
<evidence type="ECO:0000256" key="6">
    <source>
        <dbReference type="ARBA" id="ARBA00023235"/>
    </source>
</evidence>
<dbReference type="InterPro" id="IPR052247">
    <property type="entry name" value="Meiotic_Crossover_Helicase"/>
</dbReference>
<evidence type="ECO:0000256" key="7">
    <source>
        <dbReference type="ARBA" id="ARBA00023254"/>
    </source>
</evidence>
<evidence type="ECO:0000256" key="9">
    <source>
        <dbReference type="ARBA" id="ARBA00034808"/>
    </source>
</evidence>
<dbReference type="PANTHER" id="PTHR47835:SF3">
    <property type="entry name" value="HELICASE FOR MEIOSIS 1"/>
    <property type="match status" value="1"/>
</dbReference>
<dbReference type="GO" id="GO:0043138">
    <property type="term" value="F:3'-5' DNA helicase activity"/>
    <property type="evidence" value="ECO:0007669"/>
    <property type="project" value="UniProtKB-EC"/>
</dbReference>
<dbReference type="InterPro" id="IPR036388">
    <property type="entry name" value="WH-like_DNA-bd_sf"/>
</dbReference>
<dbReference type="GO" id="GO:0051321">
    <property type="term" value="P:meiotic cell cycle"/>
    <property type="evidence" value="ECO:0007669"/>
    <property type="project" value="UniProtKB-KW"/>
</dbReference>
<evidence type="ECO:0000256" key="10">
    <source>
        <dbReference type="ARBA" id="ARBA00048988"/>
    </source>
</evidence>
<gene>
    <name evidence="14" type="ORF">EWM64_g8169</name>
</gene>
<dbReference type="EC" id="5.6.2.4" evidence="9"/>
<accession>A0A4Y9ZPA8</accession>
<feature type="region of interest" description="Disordered" evidence="11">
    <location>
        <begin position="915"/>
        <end position="945"/>
    </location>
</feature>
<evidence type="ECO:0000313" key="15">
    <source>
        <dbReference type="Proteomes" id="UP000298061"/>
    </source>
</evidence>
<evidence type="ECO:0000259" key="13">
    <source>
        <dbReference type="PROSITE" id="PS51194"/>
    </source>
</evidence>
<evidence type="ECO:0000313" key="14">
    <source>
        <dbReference type="EMBL" id="TFY75843.1"/>
    </source>
</evidence>
<dbReference type="SMART" id="SM00487">
    <property type="entry name" value="DEXDc"/>
    <property type="match status" value="1"/>
</dbReference>
<evidence type="ECO:0000259" key="12">
    <source>
        <dbReference type="PROSITE" id="PS51192"/>
    </source>
</evidence>
<dbReference type="InterPro" id="IPR004179">
    <property type="entry name" value="Sec63-dom"/>
</dbReference>
<protein>
    <recommendedName>
        <fullName evidence="9">DNA 3'-5' helicase</fullName>
        <ecNumber evidence="9">5.6.2.4</ecNumber>
    </recommendedName>
</protein>
<dbReference type="GO" id="GO:0005524">
    <property type="term" value="F:ATP binding"/>
    <property type="evidence" value="ECO:0007669"/>
    <property type="project" value="UniProtKB-KW"/>
</dbReference>
<dbReference type="Proteomes" id="UP000298061">
    <property type="component" value="Unassembled WGS sequence"/>
</dbReference>
<feature type="region of interest" description="Disordered" evidence="11">
    <location>
        <begin position="1109"/>
        <end position="1150"/>
    </location>
</feature>
<organism evidence="14 15">
    <name type="scientific">Hericium alpestre</name>
    <dbReference type="NCBI Taxonomy" id="135208"/>
    <lineage>
        <taxon>Eukaryota</taxon>
        <taxon>Fungi</taxon>
        <taxon>Dikarya</taxon>
        <taxon>Basidiomycota</taxon>
        <taxon>Agaricomycotina</taxon>
        <taxon>Agaricomycetes</taxon>
        <taxon>Russulales</taxon>
        <taxon>Hericiaceae</taxon>
        <taxon>Hericium</taxon>
    </lineage>
</organism>
<dbReference type="Gene3D" id="1.10.3380.10">
    <property type="entry name" value="Sec63 N-terminal domain-like domain"/>
    <property type="match status" value="1"/>
</dbReference>
<dbReference type="InterPro" id="IPR001650">
    <property type="entry name" value="Helicase_C-like"/>
</dbReference>
<keyword evidence="5" id="KW-0067">ATP-binding</keyword>
<name>A0A4Y9ZPA8_9AGAM</name>
<keyword evidence="7" id="KW-0469">Meiosis</keyword>
<evidence type="ECO:0000256" key="2">
    <source>
        <dbReference type="ARBA" id="ARBA00022741"/>
    </source>
</evidence>
<dbReference type="PANTHER" id="PTHR47835">
    <property type="entry name" value="HFM1, ATP DEPENDENT DNA HELICASE HOMOLOG"/>
    <property type="match status" value="1"/>
</dbReference>
<dbReference type="PROSITE" id="PS51194">
    <property type="entry name" value="HELICASE_CTER"/>
    <property type="match status" value="1"/>
</dbReference>
<feature type="compositionally biased region" description="Basic and acidic residues" evidence="11">
    <location>
        <begin position="1291"/>
        <end position="1304"/>
    </location>
</feature>
<feature type="compositionally biased region" description="Polar residues" evidence="11">
    <location>
        <begin position="923"/>
        <end position="937"/>
    </location>
</feature>
<dbReference type="OrthoDB" id="5575at2759"/>
<keyword evidence="4" id="KW-0347">Helicase</keyword>
<dbReference type="Gene3D" id="1.10.10.10">
    <property type="entry name" value="Winged helix-like DNA-binding domain superfamily/Winged helix DNA-binding domain"/>
    <property type="match status" value="1"/>
</dbReference>
<reference evidence="14 15" key="1">
    <citation type="submission" date="2019-02" db="EMBL/GenBank/DDBJ databases">
        <title>Genome sequencing of the rare red list fungi Hericium alpestre (H. flagellum).</title>
        <authorList>
            <person name="Buettner E."/>
            <person name="Kellner H."/>
        </authorList>
    </citation>
    <scope>NUCLEOTIDE SEQUENCE [LARGE SCALE GENOMIC DNA]</scope>
    <source>
        <strain evidence="14 15">DSM 108284</strain>
    </source>
</reference>
<dbReference type="InterPro" id="IPR011545">
    <property type="entry name" value="DEAD/DEAH_box_helicase_dom"/>
</dbReference>
<feature type="compositionally biased region" description="Basic and acidic residues" evidence="11">
    <location>
        <begin position="996"/>
        <end position="1005"/>
    </location>
</feature>
<keyword evidence="15" id="KW-1185">Reference proteome</keyword>
<feature type="domain" description="Helicase ATP-binding" evidence="12">
    <location>
        <begin position="61"/>
        <end position="228"/>
    </location>
</feature>
<dbReference type="PROSITE" id="PS51192">
    <property type="entry name" value="HELICASE_ATP_BIND_1"/>
    <property type="match status" value="1"/>
</dbReference>
<proteinExistence type="inferred from homology"/>
<dbReference type="SMART" id="SM00490">
    <property type="entry name" value="HELICc"/>
    <property type="match status" value="1"/>
</dbReference>
<feature type="compositionally biased region" description="Basic and acidic residues" evidence="11">
    <location>
        <begin position="1023"/>
        <end position="1037"/>
    </location>
</feature>
<dbReference type="Pfam" id="PF23445">
    <property type="entry name" value="WHD_SNRNP200"/>
    <property type="match status" value="1"/>
</dbReference>
<evidence type="ECO:0000256" key="5">
    <source>
        <dbReference type="ARBA" id="ARBA00022840"/>
    </source>
</evidence>